<keyword evidence="2" id="KW-1185">Reference proteome</keyword>
<reference evidence="1 2" key="1">
    <citation type="submission" date="2023-10" db="EMBL/GenBank/DDBJ databases">
        <title>Draft genome sequence of Xylaria bambusicola isolate GMP-LS, the root and basal stem rot pathogen of sugarcane in Indonesia.</title>
        <authorList>
            <person name="Selvaraj P."/>
            <person name="Muralishankar V."/>
            <person name="Muruganantham S."/>
            <person name="Sp S."/>
            <person name="Haryani S."/>
            <person name="Lau K.J.X."/>
            <person name="Naqvi N.I."/>
        </authorList>
    </citation>
    <scope>NUCLEOTIDE SEQUENCE [LARGE SCALE GENOMIC DNA]</scope>
    <source>
        <strain evidence="1">GMP-LS</strain>
    </source>
</reference>
<dbReference type="Proteomes" id="UP001305414">
    <property type="component" value="Unassembled WGS sequence"/>
</dbReference>
<accession>A0AAN7Z8V4</accession>
<evidence type="ECO:0000313" key="1">
    <source>
        <dbReference type="EMBL" id="KAK5633562.1"/>
    </source>
</evidence>
<comment type="caution">
    <text evidence="1">The sequence shown here is derived from an EMBL/GenBank/DDBJ whole genome shotgun (WGS) entry which is preliminary data.</text>
</comment>
<evidence type="ECO:0000313" key="2">
    <source>
        <dbReference type="Proteomes" id="UP001305414"/>
    </source>
</evidence>
<organism evidence="1 2">
    <name type="scientific">Xylaria bambusicola</name>
    <dbReference type="NCBI Taxonomy" id="326684"/>
    <lineage>
        <taxon>Eukaryota</taxon>
        <taxon>Fungi</taxon>
        <taxon>Dikarya</taxon>
        <taxon>Ascomycota</taxon>
        <taxon>Pezizomycotina</taxon>
        <taxon>Sordariomycetes</taxon>
        <taxon>Xylariomycetidae</taxon>
        <taxon>Xylariales</taxon>
        <taxon>Xylariaceae</taxon>
        <taxon>Xylaria</taxon>
    </lineage>
</organism>
<sequence>MKEEQPPDPRRQAPAVELGIVVEVDLGIFGNQLHPEVASVVGVAHHFLKTLLDGLFIEAHHSPA</sequence>
<dbReference type="EMBL" id="JAWHQM010000033">
    <property type="protein sequence ID" value="KAK5633562.1"/>
    <property type="molecule type" value="Genomic_DNA"/>
</dbReference>
<name>A0AAN7Z8V4_9PEZI</name>
<protein>
    <submittedName>
        <fullName evidence="1">Uncharacterized protein</fullName>
    </submittedName>
</protein>
<gene>
    <name evidence="1" type="ORF">RRF57_009276</name>
</gene>
<dbReference type="AlphaFoldDB" id="A0AAN7Z8V4"/>
<proteinExistence type="predicted"/>